<keyword evidence="2" id="KW-1185">Reference proteome</keyword>
<reference evidence="1 2" key="1">
    <citation type="submission" date="2019-03" db="EMBL/GenBank/DDBJ databases">
        <title>Genomic Encyclopedia of Type Strains, Phase III (KMG-III): the genomes of soil and plant-associated and newly described type strains.</title>
        <authorList>
            <person name="Whitman W."/>
        </authorList>
    </citation>
    <scope>NUCLEOTIDE SEQUENCE [LARGE SCALE GENOMIC DNA]</scope>
    <source>
        <strain evidence="1 2">VKMAc-2574</strain>
    </source>
</reference>
<comment type="caution">
    <text evidence="1">The sequence shown here is derived from an EMBL/GenBank/DDBJ whole genome shotgun (WGS) entry which is preliminary data.</text>
</comment>
<name>A0ABY2FIH2_9ACTN</name>
<dbReference type="Proteomes" id="UP000295060">
    <property type="component" value="Unassembled WGS sequence"/>
</dbReference>
<gene>
    <name evidence="1" type="ORF">EV137_4699</name>
</gene>
<evidence type="ECO:0000313" key="1">
    <source>
        <dbReference type="EMBL" id="TDW90870.1"/>
    </source>
</evidence>
<organism evidence="1 2">
    <name type="scientific">Kribbella pratensis</name>
    <dbReference type="NCBI Taxonomy" id="2512112"/>
    <lineage>
        <taxon>Bacteria</taxon>
        <taxon>Bacillati</taxon>
        <taxon>Actinomycetota</taxon>
        <taxon>Actinomycetes</taxon>
        <taxon>Propionibacteriales</taxon>
        <taxon>Kribbellaceae</taxon>
        <taxon>Kribbella</taxon>
    </lineage>
</organism>
<accession>A0ABY2FIH2</accession>
<protein>
    <submittedName>
        <fullName evidence="1">Uncharacterized protein DUF2071</fullName>
    </submittedName>
</protein>
<dbReference type="InterPro" id="IPR018644">
    <property type="entry name" value="DUF2071"/>
</dbReference>
<dbReference type="InterPro" id="IPR023375">
    <property type="entry name" value="ADC_dom_sf"/>
</dbReference>
<proteinExistence type="predicted"/>
<dbReference type="EMBL" id="SODU01000002">
    <property type="protein sequence ID" value="TDW90870.1"/>
    <property type="molecule type" value="Genomic_DNA"/>
</dbReference>
<dbReference type="SUPFAM" id="SSF160104">
    <property type="entry name" value="Acetoacetate decarboxylase-like"/>
    <property type="match status" value="1"/>
</dbReference>
<dbReference type="Pfam" id="PF09844">
    <property type="entry name" value="DUF2071"/>
    <property type="match status" value="1"/>
</dbReference>
<sequence length="246" mass="27111">MLLPGIHGQIERRLLVNYRVDPEVIARVLPHPFRPQLVGGAAVAGICLIRLGQMRPRHAPRWVGLRSENAAHRVAVEWDTANGPQTGVYIPRRDSDSWANVVLGGRVYPGEHHRARFRVDETDEAIRVAYTSLDGAAWVDVSVNISDEFGDSRLFGGIEEASAFFETGSVGYSATRRPDRFDGLGLKTSAWKVEPTSVTHARSSFFDDAGIFPAGTAELDDALIMRKMPVLWEPLSSLRLQAEPAA</sequence>
<evidence type="ECO:0000313" key="2">
    <source>
        <dbReference type="Proteomes" id="UP000295060"/>
    </source>
</evidence>